<dbReference type="InterPro" id="IPR020583">
    <property type="entry name" value="Inositol_monoP_metal-BS"/>
</dbReference>
<dbReference type="PANTHER" id="PTHR20854:SF4">
    <property type="entry name" value="INOSITOL-1-MONOPHOSPHATASE-RELATED"/>
    <property type="match status" value="1"/>
</dbReference>
<keyword evidence="2" id="KW-0479">Metal-binding</keyword>
<dbReference type="Gene3D" id="3.40.190.80">
    <property type="match status" value="1"/>
</dbReference>
<dbReference type="InterPro" id="IPR000760">
    <property type="entry name" value="Inositol_monophosphatase-like"/>
</dbReference>
<keyword evidence="3" id="KW-0378">Hydrolase</keyword>
<evidence type="ECO:0000256" key="4">
    <source>
        <dbReference type="ARBA" id="ARBA00022842"/>
    </source>
</evidence>
<evidence type="ECO:0000313" key="5">
    <source>
        <dbReference type="EMBL" id="MFD2262549.1"/>
    </source>
</evidence>
<name>A0ABW5DNP6_9PROT</name>
<keyword evidence="6" id="KW-1185">Reference proteome</keyword>
<dbReference type="RefSeq" id="WP_379875508.1">
    <property type="nucleotide sequence ID" value="NZ_JBHUIP010000004.1"/>
</dbReference>
<dbReference type="Pfam" id="PF00459">
    <property type="entry name" value="Inositol_P"/>
    <property type="match status" value="1"/>
</dbReference>
<dbReference type="SUPFAM" id="SSF56655">
    <property type="entry name" value="Carbohydrate phosphatase"/>
    <property type="match status" value="1"/>
</dbReference>
<keyword evidence="4" id="KW-0460">Magnesium</keyword>
<reference evidence="6" key="1">
    <citation type="journal article" date="2019" name="Int. J. Syst. Evol. Microbiol.">
        <title>The Global Catalogue of Microorganisms (GCM) 10K type strain sequencing project: providing services to taxonomists for standard genome sequencing and annotation.</title>
        <authorList>
            <consortium name="The Broad Institute Genomics Platform"/>
            <consortium name="The Broad Institute Genome Sequencing Center for Infectious Disease"/>
            <person name="Wu L."/>
            <person name="Ma J."/>
        </authorList>
    </citation>
    <scope>NUCLEOTIDE SEQUENCE [LARGE SCALE GENOMIC DNA]</scope>
    <source>
        <strain evidence="6">CGMCC 1.19062</strain>
    </source>
</reference>
<comment type="similarity">
    <text evidence="1">Belongs to the inositol monophosphatase superfamily.</text>
</comment>
<proteinExistence type="inferred from homology"/>
<accession>A0ABW5DNP6</accession>
<dbReference type="EMBL" id="JBHUIP010000004">
    <property type="protein sequence ID" value="MFD2262549.1"/>
    <property type="molecule type" value="Genomic_DNA"/>
</dbReference>
<dbReference type="PANTHER" id="PTHR20854">
    <property type="entry name" value="INOSITOL MONOPHOSPHATASE"/>
    <property type="match status" value="1"/>
</dbReference>
<evidence type="ECO:0000256" key="2">
    <source>
        <dbReference type="ARBA" id="ARBA00022723"/>
    </source>
</evidence>
<dbReference type="PROSITE" id="PS00629">
    <property type="entry name" value="IMP_1"/>
    <property type="match status" value="1"/>
</dbReference>
<evidence type="ECO:0000256" key="3">
    <source>
        <dbReference type="ARBA" id="ARBA00022801"/>
    </source>
</evidence>
<evidence type="ECO:0000313" key="6">
    <source>
        <dbReference type="Proteomes" id="UP001597295"/>
    </source>
</evidence>
<comment type="caution">
    <text evidence="5">The sequence shown here is derived from an EMBL/GenBank/DDBJ whole genome shotgun (WGS) entry which is preliminary data.</text>
</comment>
<gene>
    <name evidence="5" type="ORF">ACFSM5_06590</name>
</gene>
<evidence type="ECO:0000256" key="1">
    <source>
        <dbReference type="ARBA" id="ARBA00009759"/>
    </source>
</evidence>
<sequence>MSIFDPAKTAAIIAEAAAIEIKPRFGKLAKSDIREKAPNDLVTVADEAMEHRLTRDLAALIPGSLVVGEEACAADPTVRDRLDGEDWVWVIDPVDGTSNFANGRPLVACLVALVHKGETVGGWIHDPLSGRMAIAVKGEGVEVDGAPLGPRPPFEENPAHWRGSMNTRFFPVEQRADLEHKKTQIAVVKPVFCAGHDYLRLIDGVVDFALFYRTLPWDHAAGALAMQEIGGISARFDGTPYKASQRGQGLLIARDVSIWETVRKRLGL</sequence>
<dbReference type="Gene3D" id="3.30.540.10">
    <property type="entry name" value="Fructose-1,6-Bisphosphatase, subunit A, domain 1"/>
    <property type="match status" value="1"/>
</dbReference>
<protein>
    <submittedName>
        <fullName evidence="5">Inositol monophosphatase family protein</fullName>
    </submittedName>
</protein>
<dbReference type="PRINTS" id="PR00377">
    <property type="entry name" value="IMPHPHTASES"/>
</dbReference>
<dbReference type="Proteomes" id="UP001597295">
    <property type="component" value="Unassembled WGS sequence"/>
</dbReference>
<organism evidence="5 6">
    <name type="scientific">Lacibacterium aquatile</name>
    <dbReference type="NCBI Taxonomy" id="1168082"/>
    <lineage>
        <taxon>Bacteria</taxon>
        <taxon>Pseudomonadati</taxon>
        <taxon>Pseudomonadota</taxon>
        <taxon>Alphaproteobacteria</taxon>
        <taxon>Rhodospirillales</taxon>
        <taxon>Rhodospirillaceae</taxon>
    </lineage>
</organism>